<evidence type="ECO:0000259" key="1">
    <source>
        <dbReference type="Pfam" id="PF01978"/>
    </source>
</evidence>
<proteinExistence type="predicted"/>
<sequence length="244" mass="27820">MTIQEAIESIGLSEKEARVYLALLEIGTGSAYGIAVKSGLKRPTAYVILEELAKKGVVSLIPRSSKKLYRAKNPEYLFEEMEERFIEAKNKLPEIKAKTREESFKPQVLFFEGVGGVKESLKYGLKDVHGKTIKGFYAKTTPEIMKNFDGFKDYNNYLKENDISMEGVAPEDESLVDFRKTDKDYGRTIKIVSKNKYSSDVSIEVGENWVKMNDYQNLQGLIIDNPAIAKTIREIFEMVWEKTE</sequence>
<reference evidence="2 3" key="1">
    <citation type="submission" date="2017-09" db="EMBL/GenBank/DDBJ databases">
        <title>Depth-based differentiation of microbial function through sediment-hosted aquifers and enrichment of novel symbionts in the deep terrestrial subsurface.</title>
        <authorList>
            <person name="Probst A.J."/>
            <person name="Ladd B."/>
            <person name="Jarett J.K."/>
            <person name="Geller-Mcgrath D.E."/>
            <person name="Sieber C.M."/>
            <person name="Emerson J.B."/>
            <person name="Anantharaman K."/>
            <person name="Thomas B.C."/>
            <person name="Malmstrom R."/>
            <person name="Stieglmeier M."/>
            <person name="Klingl A."/>
            <person name="Woyke T."/>
            <person name="Ryan C.M."/>
            <person name="Banfield J.F."/>
        </authorList>
    </citation>
    <scope>NUCLEOTIDE SEQUENCE [LARGE SCALE GENOMIC DNA]</scope>
    <source>
        <strain evidence="2">CG22_combo_CG10-13_8_21_14_all_36_13</strain>
    </source>
</reference>
<dbReference type="InterPro" id="IPR002831">
    <property type="entry name" value="Tscrpt_reg_TrmB_N"/>
</dbReference>
<dbReference type="Pfam" id="PF01978">
    <property type="entry name" value="TrmB"/>
    <property type="match status" value="1"/>
</dbReference>
<accession>A0A2H0E0N2</accession>
<dbReference type="EMBL" id="PCTT01000006">
    <property type="protein sequence ID" value="PIP87390.1"/>
    <property type="molecule type" value="Genomic_DNA"/>
</dbReference>
<evidence type="ECO:0000313" key="2">
    <source>
        <dbReference type="EMBL" id="PIP87390.1"/>
    </source>
</evidence>
<dbReference type="AlphaFoldDB" id="A0A2H0E0N2"/>
<dbReference type="InterPro" id="IPR051797">
    <property type="entry name" value="TrmB-like"/>
</dbReference>
<dbReference type="SUPFAM" id="SSF46785">
    <property type="entry name" value="Winged helix' DNA-binding domain"/>
    <property type="match status" value="1"/>
</dbReference>
<comment type="caution">
    <text evidence="2">The sequence shown here is derived from an EMBL/GenBank/DDBJ whole genome shotgun (WGS) entry which is preliminary data.</text>
</comment>
<evidence type="ECO:0000313" key="3">
    <source>
        <dbReference type="Proteomes" id="UP000231143"/>
    </source>
</evidence>
<protein>
    <recommendedName>
        <fullName evidence="1">Transcription regulator TrmB N-terminal domain-containing protein</fullName>
    </recommendedName>
</protein>
<dbReference type="PANTHER" id="PTHR34293:SF1">
    <property type="entry name" value="HTH-TYPE TRANSCRIPTIONAL REGULATOR TRMBL2"/>
    <property type="match status" value="1"/>
</dbReference>
<name>A0A2H0E0N2_9BACT</name>
<feature type="domain" description="Transcription regulator TrmB N-terminal" evidence="1">
    <location>
        <begin position="9"/>
        <end position="75"/>
    </location>
</feature>
<dbReference type="Gene3D" id="1.10.10.10">
    <property type="entry name" value="Winged helix-like DNA-binding domain superfamily/Winged helix DNA-binding domain"/>
    <property type="match status" value="1"/>
</dbReference>
<dbReference type="InterPro" id="IPR036390">
    <property type="entry name" value="WH_DNA-bd_sf"/>
</dbReference>
<dbReference type="InterPro" id="IPR036388">
    <property type="entry name" value="WH-like_DNA-bd_sf"/>
</dbReference>
<dbReference type="Proteomes" id="UP000231143">
    <property type="component" value="Unassembled WGS sequence"/>
</dbReference>
<organism evidence="2 3">
    <name type="scientific">Candidatus Campbellbacteria bacterium CG22_combo_CG10-13_8_21_14_all_36_13</name>
    <dbReference type="NCBI Taxonomy" id="1974529"/>
    <lineage>
        <taxon>Bacteria</taxon>
        <taxon>Candidatus Campbelliibacteriota</taxon>
    </lineage>
</organism>
<gene>
    <name evidence="2" type="ORF">COW81_00380</name>
</gene>
<dbReference type="PANTHER" id="PTHR34293">
    <property type="entry name" value="HTH-TYPE TRANSCRIPTIONAL REGULATOR TRMBL2"/>
    <property type="match status" value="1"/>
</dbReference>